<keyword evidence="1" id="KW-0812">Transmembrane</keyword>
<feature type="transmembrane region" description="Helical" evidence="1">
    <location>
        <begin position="33"/>
        <end position="58"/>
    </location>
</feature>
<gene>
    <name evidence="2" type="ORF">ABB26_16075</name>
</gene>
<feature type="transmembrane region" description="Helical" evidence="1">
    <location>
        <begin position="327"/>
        <end position="346"/>
    </location>
</feature>
<keyword evidence="1" id="KW-0472">Membrane</keyword>
<feature type="transmembrane region" description="Helical" evidence="1">
    <location>
        <begin position="252"/>
        <end position="272"/>
    </location>
</feature>
<evidence type="ECO:0008006" key="4">
    <source>
        <dbReference type="Google" id="ProtNLM"/>
    </source>
</evidence>
<proteinExistence type="predicted"/>
<keyword evidence="3" id="KW-1185">Reference proteome</keyword>
<dbReference type="Proteomes" id="UP000050864">
    <property type="component" value="Unassembled WGS sequence"/>
</dbReference>
<dbReference type="STRING" id="405444.ABB26_16075"/>
<reference evidence="2 3" key="1">
    <citation type="submission" date="2015-05" db="EMBL/GenBank/DDBJ databases">
        <title>Genome sequencing and analysis of members of genus Stenotrophomonas.</title>
        <authorList>
            <person name="Patil P.P."/>
            <person name="Midha S."/>
            <person name="Patil P.B."/>
        </authorList>
    </citation>
    <scope>NUCLEOTIDE SEQUENCE [LARGE SCALE GENOMIC DNA]</scope>
    <source>
        <strain evidence="2 3">DSM 18929</strain>
    </source>
</reference>
<keyword evidence="1" id="KW-1133">Transmembrane helix</keyword>
<feature type="transmembrane region" description="Helical" evidence="1">
    <location>
        <begin position="70"/>
        <end position="89"/>
    </location>
</feature>
<feature type="transmembrane region" description="Helical" evidence="1">
    <location>
        <begin position="399"/>
        <end position="416"/>
    </location>
</feature>
<dbReference type="EMBL" id="LDJI01000030">
    <property type="protein sequence ID" value="KRG62633.1"/>
    <property type="molecule type" value="Genomic_DNA"/>
</dbReference>
<evidence type="ECO:0000313" key="3">
    <source>
        <dbReference type="Proteomes" id="UP000050864"/>
    </source>
</evidence>
<accession>A0A0R0BYL4</accession>
<name>A0A0R0BYL4_9GAMM</name>
<protein>
    <recommendedName>
        <fullName evidence="4">Glycosyltransferase RgtA/B/C/D-like domain-containing protein</fullName>
    </recommendedName>
</protein>
<feature type="transmembrane region" description="Helical" evidence="1">
    <location>
        <begin position="470"/>
        <end position="490"/>
    </location>
</feature>
<feature type="transmembrane region" description="Helical" evidence="1">
    <location>
        <begin position="423"/>
        <end position="439"/>
    </location>
</feature>
<evidence type="ECO:0000256" key="1">
    <source>
        <dbReference type="SAM" id="Phobius"/>
    </source>
</evidence>
<organism evidence="2 3">
    <name type="scientific">Stenotrophomonas humi</name>
    <dbReference type="NCBI Taxonomy" id="405444"/>
    <lineage>
        <taxon>Bacteria</taxon>
        <taxon>Pseudomonadati</taxon>
        <taxon>Pseudomonadota</taxon>
        <taxon>Gammaproteobacteria</taxon>
        <taxon>Lysobacterales</taxon>
        <taxon>Lysobacteraceae</taxon>
        <taxon>Stenotrophomonas</taxon>
    </lineage>
</organism>
<evidence type="ECO:0000313" key="2">
    <source>
        <dbReference type="EMBL" id="KRG62633.1"/>
    </source>
</evidence>
<sequence length="627" mass="68154">MTDLLLLALPVWGLAWLLSRVRRNPQANWLLLLWAVMLVVLAGPLSTLMTAVLVLAAIALGGVLLPRGPAALQGLLGILLLAGSAGWLLTLPVHYNWSYLVLCIGLVLLRRRELISTLQSARTEWKEAVDSSPRLAAFCVLVIGLATASCWLPTMQEDDLAYHLRLAWQLQQQGFYAPSPEHQVWALAPWTSDVVHAIAQLMSGSEARGPVNMFWLLTLACGLWRLSAHLGAPVPARWLAAAVAISQPMTTALASGMQTELPTAAALTWLFALVAGPRDGSFRFWLALAVLAGGLMSIKTTSAVMALVPLLWALFRHPWPSLPRIGAVLVVGLLIAGSSYVHAYLLTGNPVLPLFNAVFKSPYFAPVNFFDDRWYTGFGPSLFWDMSFHTHLHDGANDGGGSFLLIALAGPWLLALLHRRTRIAAMAATCVLVLPLIPLQYMRYAYPGLAVLSAVLVSAAFSVDARRAAWIAVGLCVLQLGFQANAYWTLRYGAIKQAVKAAGRDEPLYKRYAPERIFASQIRKAGGPTGNVLLLDPAYGFFAEFGTRGRNISWYSPAMLAAAGEADKDPSGQAWITLMRRENVHDLILRTNSVTPAQRAALHAAGATQRGAIKDSEWWSLPEAGKQ</sequence>
<dbReference type="PATRIC" id="fig|405444.3.peg.2466"/>
<comment type="caution">
    <text evidence="2">The sequence shown here is derived from an EMBL/GenBank/DDBJ whole genome shotgun (WGS) entry which is preliminary data.</text>
</comment>
<dbReference type="AlphaFoldDB" id="A0A0R0BYL4"/>
<feature type="transmembrane region" description="Helical" evidence="1">
    <location>
        <begin position="284"/>
        <end position="315"/>
    </location>
</feature>